<dbReference type="InterPro" id="IPR000524">
    <property type="entry name" value="Tscrpt_reg_HTH_GntR"/>
</dbReference>
<dbReference type="InterPro" id="IPR008920">
    <property type="entry name" value="TF_FadR/GntR_C"/>
</dbReference>
<dbReference type="PANTHER" id="PTHR43537:SF44">
    <property type="entry name" value="GNTR FAMILY REGULATORY PROTEIN"/>
    <property type="match status" value="1"/>
</dbReference>
<dbReference type="SMART" id="SM00895">
    <property type="entry name" value="FCD"/>
    <property type="match status" value="1"/>
</dbReference>
<keyword evidence="2" id="KW-0238">DNA-binding</keyword>
<sequence>MQFEMIAGANRGLNLQIARDIARKILSGALSQGDILPSEVELCEQFGVSRTALREALKLLSSKGLLESRPKIGTRIRLRSFWNILDVQLLEWMQGMEATEEMYYQFLEFRRAIEPHATALAAVNATKDQRIELSRIFRELCYISEHFDPEAWVNIDTQFHRMIFLASGNAFYMPFGNVLTTVFKWFISYSSKEGGMCLEDHRIIYEAIMAGEETAAYQASLALMTASKHRLGREEHSHS</sequence>
<dbReference type="InterPro" id="IPR011711">
    <property type="entry name" value="GntR_C"/>
</dbReference>
<evidence type="ECO:0000259" key="4">
    <source>
        <dbReference type="PROSITE" id="PS50949"/>
    </source>
</evidence>
<keyword evidence="3" id="KW-0804">Transcription</keyword>
<dbReference type="SUPFAM" id="SSF48008">
    <property type="entry name" value="GntR ligand-binding domain-like"/>
    <property type="match status" value="1"/>
</dbReference>
<keyword evidence="1" id="KW-0805">Transcription regulation</keyword>
<protein>
    <submittedName>
        <fullName evidence="5">FCD domain-containing protein</fullName>
    </submittedName>
</protein>
<proteinExistence type="predicted"/>
<dbReference type="Gene3D" id="1.10.10.10">
    <property type="entry name" value="Winged helix-like DNA-binding domain superfamily/Winged helix DNA-binding domain"/>
    <property type="match status" value="1"/>
</dbReference>
<evidence type="ECO:0000313" key="6">
    <source>
        <dbReference type="Proteomes" id="UP001158961"/>
    </source>
</evidence>
<dbReference type="GO" id="GO:0003677">
    <property type="term" value="F:DNA binding"/>
    <property type="evidence" value="ECO:0007669"/>
    <property type="project" value="UniProtKB-KW"/>
</dbReference>
<dbReference type="SMART" id="SM00345">
    <property type="entry name" value="HTH_GNTR"/>
    <property type="match status" value="1"/>
</dbReference>
<evidence type="ECO:0000256" key="1">
    <source>
        <dbReference type="ARBA" id="ARBA00023015"/>
    </source>
</evidence>
<evidence type="ECO:0000256" key="3">
    <source>
        <dbReference type="ARBA" id="ARBA00023163"/>
    </source>
</evidence>
<organism evidence="5 6">
    <name type="scientific">Enterobacter agglomerans</name>
    <name type="common">Erwinia herbicola</name>
    <name type="synonym">Pantoea agglomerans</name>
    <dbReference type="NCBI Taxonomy" id="549"/>
    <lineage>
        <taxon>Bacteria</taxon>
        <taxon>Pseudomonadati</taxon>
        <taxon>Pseudomonadota</taxon>
        <taxon>Gammaproteobacteria</taxon>
        <taxon>Enterobacterales</taxon>
        <taxon>Erwiniaceae</taxon>
        <taxon>Pantoea</taxon>
        <taxon>Pantoea agglomerans group</taxon>
    </lineage>
</organism>
<dbReference type="SUPFAM" id="SSF46785">
    <property type="entry name" value="Winged helix' DNA-binding domain"/>
    <property type="match status" value="1"/>
</dbReference>
<dbReference type="InterPro" id="IPR036390">
    <property type="entry name" value="WH_DNA-bd_sf"/>
</dbReference>
<dbReference type="EMBL" id="OW970315">
    <property type="protein sequence ID" value="CAH6336675.1"/>
    <property type="molecule type" value="Genomic_DNA"/>
</dbReference>
<dbReference type="Gene3D" id="1.20.120.530">
    <property type="entry name" value="GntR ligand-binding domain-like"/>
    <property type="match status" value="1"/>
</dbReference>
<dbReference type="PROSITE" id="PS50949">
    <property type="entry name" value="HTH_GNTR"/>
    <property type="match status" value="1"/>
</dbReference>
<dbReference type="RefSeq" id="WP_031594607.1">
    <property type="nucleotide sequence ID" value="NZ_JNVA01000136.1"/>
</dbReference>
<dbReference type="Proteomes" id="UP001158961">
    <property type="component" value="Chromosome"/>
</dbReference>
<dbReference type="GO" id="GO:0003700">
    <property type="term" value="F:DNA-binding transcription factor activity"/>
    <property type="evidence" value="ECO:0007669"/>
    <property type="project" value="InterPro"/>
</dbReference>
<dbReference type="InterPro" id="IPR036388">
    <property type="entry name" value="WH-like_DNA-bd_sf"/>
</dbReference>
<evidence type="ECO:0000256" key="2">
    <source>
        <dbReference type="ARBA" id="ARBA00023125"/>
    </source>
</evidence>
<dbReference type="PRINTS" id="PR00035">
    <property type="entry name" value="HTHGNTR"/>
</dbReference>
<dbReference type="Pfam" id="PF07729">
    <property type="entry name" value="FCD"/>
    <property type="match status" value="1"/>
</dbReference>
<reference evidence="5" key="1">
    <citation type="submission" date="2022-05" db="EMBL/GenBank/DDBJ databases">
        <authorList>
            <person name="Pothier F. J."/>
        </authorList>
    </citation>
    <scope>NUCLEOTIDE SEQUENCE</scope>
    <source>
        <strain evidence="5">DAPP-PG734</strain>
    </source>
</reference>
<gene>
    <name evidence="5" type="ORF">DAPPPG734_18860</name>
</gene>
<dbReference type="AlphaFoldDB" id="A0AAN2K6N0"/>
<dbReference type="CDD" id="cd07377">
    <property type="entry name" value="WHTH_GntR"/>
    <property type="match status" value="1"/>
</dbReference>
<feature type="domain" description="HTH gntR-type" evidence="4">
    <location>
        <begin position="11"/>
        <end position="79"/>
    </location>
</feature>
<accession>A0AAN2K6N0</accession>
<dbReference type="PANTHER" id="PTHR43537">
    <property type="entry name" value="TRANSCRIPTIONAL REGULATOR, GNTR FAMILY"/>
    <property type="match status" value="1"/>
</dbReference>
<name>A0AAN2K6N0_ENTAG</name>
<dbReference type="Pfam" id="PF00392">
    <property type="entry name" value="GntR"/>
    <property type="match status" value="1"/>
</dbReference>
<evidence type="ECO:0000313" key="5">
    <source>
        <dbReference type="EMBL" id="CAH6336675.1"/>
    </source>
</evidence>